<keyword evidence="2" id="KW-0547">Nucleotide-binding</keyword>
<dbReference type="Proteomes" id="UP000316079">
    <property type="component" value="Unassembled WGS sequence"/>
</dbReference>
<organism evidence="9 10">
    <name type="scientific">Danionella cerebrum</name>
    <dbReference type="NCBI Taxonomy" id="2873325"/>
    <lineage>
        <taxon>Eukaryota</taxon>
        <taxon>Metazoa</taxon>
        <taxon>Chordata</taxon>
        <taxon>Craniata</taxon>
        <taxon>Vertebrata</taxon>
        <taxon>Euteleostomi</taxon>
        <taxon>Actinopterygii</taxon>
        <taxon>Neopterygii</taxon>
        <taxon>Teleostei</taxon>
        <taxon>Ostariophysi</taxon>
        <taxon>Cypriniformes</taxon>
        <taxon>Danionidae</taxon>
        <taxon>Danioninae</taxon>
        <taxon>Danionella</taxon>
    </lineage>
</organism>
<name>A0A553MQ37_9TELE</name>
<dbReference type="Gene3D" id="1.20.1000.10">
    <property type="entry name" value="Guanylate-binding protein, C-terminal domain"/>
    <property type="match status" value="1"/>
</dbReference>
<feature type="domain" description="GB1/RHD3-type G" evidence="8">
    <location>
        <begin position="35"/>
        <end position="274"/>
    </location>
</feature>
<evidence type="ECO:0000256" key="7">
    <source>
        <dbReference type="SAM" id="MobiDB-lite"/>
    </source>
</evidence>
<dbReference type="GO" id="GO:0005525">
    <property type="term" value="F:GTP binding"/>
    <property type="evidence" value="ECO:0007669"/>
    <property type="project" value="UniProtKB-KW"/>
</dbReference>
<keyword evidence="10" id="KW-1185">Reference proteome</keyword>
<dbReference type="InterPro" id="IPR027417">
    <property type="entry name" value="P-loop_NTPase"/>
</dbReference>
<dbReference type="Pfam" id="PF02263">
    <property type="entry name" value="GBP"/>
    <property type="match status" value="1"/>
</dbReference>
<dbReference type="GO" id="GO:0045087">
    <property type="term" value="P:innate immune response"/>
    <property type="evidence" value="ECO:0007669"/>
    <property type="project" value="UniProtKB-KW"/>
</dbReference>
<dbReference type="CDD" id="cd01851">
    <property type="entry name" value="GBP"/>
    <property type="match status" value="1"/>
</dbReference>
<dbReference type="SUPFAM" id="SSF48340">
    <property type="entry name" value="Interferon-induced guanylate-binding protein 1 (GBP1), C-terminal domain"/>
    <property type="match status" value="1"/>
</dbReference>
<dbReference type="PANTHER" id="PTHR10751">
    <property type="entry name" value="GUANYLATE BINDING PROTEIN"/>
    <property type="match status" value="1"/>
</dbReference>
<dbReference type="Gene3D" id="3.40.50.300">
    <property type="entry name" value="P-loop containing nucleotide triphosphate hydrolases"/>
    <property type="match status" value="1"/>
</dbReference>
<dbReference type="CDD" id="cd16269">
    <property type="entry name" value="GBP_C"/>
    <property type="match status" value="1"/>
</dbReference>
<dbReference type="InterPro" id="IPR036543">
    <property type="entry name" value="Guanylate-bd_C_sf"/>
</dbReference>
<keyword evidence="4" id="KW-0391">Immunity</keyword>
<keyword evidence="5" id="KW-0342">GTP-binding</keyword>
<dbReference type="InterPro" id="IPR037684">
    <property type="entry name" value="GBP_C"/>
</dbReference>
<keyword evidence="3" id="KW-0378">Hydrolase</keyword>
<dbReference type="FunFam" id="1.20.1000.10:FF:000001">
    <property type="entry name" value="Guanylate binding protein 1"/>
    <property type="match status" value="1"/>
</dbReference>
<evidence type="ECO:0000259" key="8">
    <source>
        <dbReference type="PROSITE" id="PS51715"/>
    </source>
</evidence>
<gene>
    <name evidence="9" type="ORF">DNTS_013450</name>
</gene>
<dbReference type="SUPFAM" id="SSF52540">
    <property type="entry name" value="P-loop containing nucleoside triphosphate hydrolases"/>
    <property type="match status" value="1"/>
</dbReference>
<sequence>MLCFQMEAPVCLIDTLPDGRLFAQPDALQILSQLGKQVVVVSVVGLYRTGKSYLMNRLAGSDKGFDLGSTIESKTKGIWMWCLKHPTKADTDLVLLDTEGLGDVDKGDSKHDTNIFCLGVLLSSTLVYNSRGTIDNRAVEELQFVTELTECIKVKSSGEDVDDSADFVKFFPNFIWTVRDFTLERKIDGKDATENEYLEFALKLKHGVGKQVSSYNLPRECIKKFFPSRTCFTFPFPTNPDDVSRLETLSASDLSPEFLQVTKRFLDFVYANSEVKRLKDGHPVTGRVLGHLTKLYVDTISSGAVPCMENAVIAMAQIENEAAVKEALVVYQRGMEKLKGSFPLEVKEVSSEHQNLSSSATQAFIKRSFKDTEGTFGKSLEEKINKLFNEYLLENEQASQKRCEEVLVSISTTMTEKLKKGSYAKPGGYQIFSKDLEDIVEKYNKETIKEVKGEAVLEKFLKQKSLDSKAILKADEKLTEKEKRIKEEIERAALLQQEIKAKEKQQKQLEERIEAEKRSSEERMRQMQQKMEEELRLQREEAQRALDSKLNEQAELLEKGFKEKADLMSQEMAEFKKQSIEAENARAREFAEVIEKSNKRHEESMAMMMQQHREQMSAMQEMRQNSGPCVIL</sequence>
<evidence type="ECO:0000313" key="9">
    <source>
        <dbReference type="EMBL" id="TRY55288.1"/>
    </source>
</evidence>
<comment type="similarity">
    <text evidence="6">Belongs to the TRAFAC class dynamin-like GTPase superfamily. GB1/RHD3 GTPase family.</text>
</comment>
<dbReference type="OrthoDB" id="2135133at2759"/>
<dbReference type="FunFam" id="3.40.50.300:FF:002581">
    <property type="entry name" value="Guanylate-binding protein 4"/>
    <property type="match status" value="1"/>
</dbReference>
<keyword evidence="1" id="KW-0399">Innate immunity</keyword>
<evidence type="ECO:0000256" key="6">
    <source>
        <dbReference type="PROSITE-ProRule" id="PRU01052"/>
    </source>
</evidence>
<evidence type="ECO:0000313" key="10">
    <source>
        <dbReference type="Proteomes" id="UP000316079"/>
    </source>
</evidence>
<dbReference type="AlphaFoldDB" id="A0A553MQ37"/>
<dbReference type="InterPro" id="IPR003191">
    <property type="entry name" value="Guanylate-bd/ATL_C"/>
</dbReference>
<dbReference type="InterPro" id="IPR030386">
    <property type="entry name" value="G_GB1_RHD3_dom"/>
</dbReference>
<proteinExistence type="inferred from homology"/>
<accession>A0A553MQ37</accession>
<evidence type="ECO:0000256" key="1">
    <source>
        <dbReference type="ARBA" id="ARBA00022588"/>
    </source>
</evidence>
<comment type="caution">
    <text evidence="9">The sequence shown here is derived from an EMBL/GenBank/DDBJ whole genome shotgun (WGS) entry which is preliminary data.</text>
</comment>
<evidence type="ECO:0000256" key="4">
    <source>
        <dbReference type="ARBA" id="ARBA00022859"/>
    </source>
</evidence>
<feature type="region of interest" description="Disordered" evidence="7">
    <location>
        <begin position="511"/>
        <end position="537"/>
    </location>
</feature>
<reference evidence="9 10" key="1">
    <citation type="journal article" date="2019" name="Sci. Data">
        <title>Hybrid genome assembly and annotation of Danionella translucida.</title>
        <authorList>
            <person name="Kadobianskyi M."/>
            <person name="Schulze L."/>
            <person name="Schuelke M."/>
            <person name="Judkewitz B."/>
        </authorList>
    </citation>
    <scope>NUCLEOTIDE SEQUENCE [LARGE SCALE GENOMIC DNA]</scope>
    <source>
        <strain evidence="9 10">Bolton</strain>
    </source>
</reference>
<dbReference type="PROSITE" id="PS51715">
    <property type="entry name" value="G_GB1_RHD3"/>
    <property type="match status" value="1"/>
</dbReference>
<dbReference type="Pfam" id="PF02841">
    <property type="entry name" value="GBP_C"/>
    <property type="match status" value="1"/>
</dbReference>
<dbReference type="InterPro" id="IPR015894">
    <property type="entry name" value="Guanylate-bd_N"/>
</dbReference>
<dbReference type="EMBL" id="SRMA01027329">
    <property type="protein sequence ID" value="TRY55288.1"/>
    <property type="molecule type" value="Genomic_DNA"/>
</dbReference>
<evidence type="ECO:0000256" key="5">
    <source>
        <dbReference type="ARBA" id="ARBA00023134"/>
    </source>
</evidence>
<protein>
    <recommendedName>
        <fullName evidence="8">GB1/RHD3-type G domain-containing protein</fullName>
    </recommendedName>
</protein>
<evidence type="ECO:0000256" key="2">
    <source>
        <dbReference type="ARBA" id="ARBA00022741"/>
    </source>
</evidence>
<dbReference type="GO" id="GO:0003924">
    <property type="term" value="F:GTPase activity"/>
    <property type="evidence" value="ECO:0007669"/>
    <property type="project" value="InterPro"/>
</dbReference>
<evidence type="ECO:0000256" key="3">
    <source>
        <dbReference type="ARBA" id="ARBA00022801"/>
    </source>
</evidence>